<feature type="transmembrane region" description="Helical" evidence="2">
    <location>
        <begin position="45"/>
        <end position="64"/>
    </location>
</feature>
<keyword evidence="2" id="KW-0472">Membrane</keyword>
<proteinExistence type="predicted"/>
<gene>
    <name evidence="3" type="ORF">GA0070616_4528</name>
</gene>
<evidence type="ECO:0000313" key="3">
    <source>
        <dbReference type="EMBL" id="SCL32693.1"/>
    </source>
</evidence>
<sequence length="65" mass="7016">MRERPHDGPLPQAHPSPGAGPRHPDGDRVPCPPRPGRAGPTRRQYAYGIVVAVVVLLLFVAGVFR</sequence>
<evidence type="ECO:0000256" key="2">
    <source>
        <dbReference type="SAM" id="Phobius"/>
    </source>
</evidence>
<name>A0A1C6STV8_9ACTN</name>
<dbReference type="AlphaFoldDB" id="A0A1C6STV8"/>
<keyword evidence="2" id="KW-1133">Transmembrane helix</keyword>
<protein>
    <submittedName>
        <fullName evidence="3">Uncharacterized protein</fullName>
    </submittedName>
</protein>
<organism evidence="3 4">
    <name type="scientific">Micromonospora nigra</name>
    <dbReference type="NCBI Taxonomy" id="145857"/>
    <lineage>
        <taxon>Bacteria</taxon>
        <taxon>Bacillati</taxon>
        <taxon>Actinomycetota</taxon>
        <taxon>Actinomycetes</taxon>
        <taxon>Micromonosporales</taxon>
        <taxon>Micromonosporaceae</taxon>
        <taxon>Micromonospora</taxon>
    </lineage>
</organism>
<dbReference type="EMBL" id="FMHT01000003">
    <property type="protein sequence ID" value="SCL32693.1"/>
    <property type="molecule type" value="Genomic_DNA"/>
</dbReference>
<evidence type="ECO:0000256" key="1">
    <source>
        <dbReference type="SAM" id="MobiDB-lite"/>
    </source>
</evidence>
<feature type="region of interest" description="Disordered" evidence="1">
    <location>
        <begin position="1"/>
        <end position="41"/>
    </location>
</feature>
<keyword evidence="2" id="KW-0812">Transmembrane</keyword>
<keyword evidence="4" id="KW-1185">Reference proteome</keyword>
<accession>A0A1C6STV8</accession>
<dbReference type="STRING" id="145857.GA0070616_4528"/>
<dbReference type="RefSeq" id="WP_175440174.1">
    <property type="nucleotide sequence ID" value="NZ_FMHT01000003.1"/>
</dbReference>
<evidence type="ECO:0000313" key="4">
    <source>
        <dbReference type="Proteomes" id="UP000199699"/>
    </source>
</evidence>
<reference evidence="3 4" key="1">
    <citation type="submission" date="2016-06" db="EMBL/GenBank/DDBJ databases">
        <authorList>
            <person name="Kjaerup R.B."/>
            <person name="Dalgaard T.S."/>
            <person name="Juul-Madsen H.R."/>
        </authorList>
    </citation>
    <scope>NUCLEOTIDE SEQUENCE [LARGE SCALE GENOMIC DNA]</scope>
    <source>
        <strain evidence="3 4">DSM 43818</strain>
    </source>
</reference>
<dbReference type="Proteomes" id="UP000199699">
    <property type="component" value="Unassembled WGS sequence"/>
</dbReference>